<dbReference type="Proteomes" id="UP001465976">
    <property type="component" value="Unassembled WGS sequence"/>
</dbReference>
<gene>
    <name evidence="3" type="ORF">V5O48_001171</name>
</gene>
<accession>A0ABR3FZ84</accession>
<keyword evidence="4" id="KW-1185">Reference proteome</keyword>
<dbReference type="PROSITE" id="PS00028">
    <property type="entry name" value="ZINC_FINGER_C2H2_1"/>
    <property type="match status" value="1"/>
</dbReference>
<feature type="region of interest" description="Disordered" evidence="1">
    <location>
        <begin position="138"/>
        <end position="184"/>
    </location>
</feature>
<proteinExistence type="predicted"/>
<dbReference type="Gene3D" id="3.30.160.60">
    <property type="entry name" value="Classic Zinc Finger"/>
    <property type="match status" value="1"/>
</dbReference>
<feature type="compositionally biased region" description="Basic and acidic residues" evidence="1">
    <location>
        <begin position="272"/>
        <end position="284"/>
    </location>
</feature>
<name>A0ABR3FZ84_9AGAR</name>
<feature type="compositionally biased region" description="Basic residues" evidence="1">
    <location>
        <begin position="308"/>
        <end position="319"/>
    </location>
</feature>
<evidence type="ECO:0000313" key="3">
    <source>
        <dbReference type="EMBL" id="KAL0580879.1"/>
    </source>
</evidence>
<organism evidence="3 4">
    <name type="scientific">Marasmius crinis-equi</name>
    <dbReference type="NCBI Taxonomy" id="585013"/>
    <lineage>
        <taxon>Eukaryota</taxon>
        <taxon>Fungi</taxon>
        <taxon>Dikarya</taxon>
        <taxon>Basidiomycota</taxon>
        <taxon>Agaricomycotina</taxon>
        <taxon>Agaricomycetes</taxon>
        <taxon>Agaricomycetidae</taxon>
        <taxon>Agaricales</taxon>
        <taxon>Marasmiineae</taxon>
        <taxon>Marasmiaceae</taxon>
        <taxon>Marasmius</taxon>
    </lineage>
</organism>
<comment type="caution">
    <text evidence="3">The sequence shown here is derived from an EMBL/GenBank/DDBJ whole genome shotgun (WGS) entry which is preliminary data.</text>
</comment>
<evidence type="ECO:0000313" key="4">
    <source>
        <dbReference type="Proteomes" id="UP001465976"/>
    </source>
</evidence>
<evidence type="ECO:0000256" key="1">
    <source>
        <dbReference type="SAM" id="MobiDB-lite"/>
    </source>
</evidence>
<feature type="compositionally biased region" description="Low complexity" evidence="1">
    <location>
        <begin position="249"/>
        <end position="262"/>
    </location>
</feature>
<feature type="compositionally biased region" description="Polar residues" evidence="1">
    <location>
        <begin position="138"/>
        <end position="149"/>
    </location>
</feature>
<feature type="domain" description="C2H2-type" evidence="2">
    <location>
        <begin position="330"/>
        <end position="351"/>
    </location>
</feature>
<sequence>MASTVFCNFSTNSWLTEDFYESDFQSPGMLAQVPKTFICQDIIADFRPRAYSCWRDSLDYIDLDALHSTSCPSTSGVDSIPGMTLKDDVLQVETLQDSIDFEDGPAASNNTDGTEQPATSDFFDSNFCYSAMSHTPTSDSLLTESSPEIQLSPPTPSPPVLEHVGTPAARPSAEPFPSGSSEHETSLLDIALLDSLLNDENDSLNFESDESHSVDVELHSSRSSSPSSFVTDLFSDVEGTRSSSPAITDVDSSDSLSSLGDDCSSEAMDMDTLDHAASDDDTTAHDPPPSDSQPCITATTSKIERHKGASRSTRRKAKVTRKAAVRRVPCSLCRQTFTREADRDRHLASVHKDSSGAPEFLGSHQCRFCGKDFSRPDAKARHEGTRSVYCQKMARQRRG</sequence>
<dbReference type="EMBL" id="JBAHYK010000021">
    <property type="protein sequence ID" value="KAL0580879.1"/>
    <property type="molecule type" value="Genomic_DNA"/>
</dbReference>
<evidence type="ECO:0000259" key="2">
    <source>
        <dbReference type="PROSITE" id="PS00028"/>
    </source>
</evidence>
<dbReference type="InterPro" id="IPR013087">
    <property type="entry name" value="Znf_C2H2_type"/>
</dbReference>
<dbReference type="SMART" id="SM00355">
    <property type="entry name" value="ZnF_C2H2"/>
    <property type="match status" value="2"/>
</dbReference>
<feature type="region of interest" description="Disordered" evidence="1">
    <location>
        <begin position="238"/>
        <end position="319"/>
    </location>
</feature>
<protein>
    <recommendedName>
        <fullName evidence="2">C2H2-type domain-containing protein</fullName>
    </recommendedName>
</protein>
<reference evidence="3 4" key="1">
    <citation type="submission" date="2024-02" db="EMBL/GenBank/DDBJ databases">
        <title>A draft genome for the cacao thread blight pathogen Marasmius crinis-equi.</title>
        <authorList>
            <person name="Cohen S.P."/>
            <person name="Baruah I.K."/>
            <person name="Amoako-Attah I."/>
            <person name="Bukari Y."/>
            <person name="Meinhardt L.W."/>
            <person name="Bailey B.A."/>
        </authorList>
    </citation>
    <scope>NUCLEOTIDE SEQUENCE [LARGE SCALE GENOMIC DNA]</scope>
    <source>
        <strain evidence="3 4">GH-76</strain>
    </source>
</reference>